<feature type="transmembrane region" description="Helical" evidence="5">
    <location>
        <begin position="109"/>
        <end position="130"/>
    </location>
</feature>
<dbReference type="InterPro" id="IPR023088">
    <property type="entry name" value="PDEase"/>
</dbReference>
<evidence type="ECO:0000256" key="5">
    <source>
        <dbReference type="SAM" id="Phobius"/>
    </source>
</evidence>
<gene>
    <name evidence="7" type="ORF">PXEA_LOCUS29804</name>
</gene>
<evidence type="ECO:0000259" key="6">
    <source>
        <dbReference type="PROSITE" id="PS51845"/>
    </source>
</evidence>
<evidence type="ECO:0000313" key="7">
    <source>
        <dbReference type="EMBL" id="VEL36364.1"/>
    </source>
</evidence>
<name>A0A3S5AZR5_9PLAT</name>
<evidence type="ECO:0000256" key="1">
    <source>
        <dbReference type="ARBA" id="ARBA00022723"/>
    </source>
</evidence>
<feature type="domain" description="PDEase" evidence="6">
    <location>
        <begin position="1"/>
        <end position="191"/>
    </location>
</feature>
<feature type="transmembrane region" description="Helical" evidence="5">
    <location>
        <begin position="77"/>
        <end position="97"/>
    </location>
</feature>
<reference evidence="7" key="1">
    <citation type="submission" date="2018-11" db="EMBL/GenBank/DDBJ databases">
        <authorList>
            <consortium name="Pathogen Informatics"/>
        </authorList>
    </citation>
    <scope>NUCLEOTIDE SEQUENCE</scope>
</reference>
<dbReference type="InterPro" id="IPR023174">
    <property type="entry name" value="PDEase_CS"/>
</dbReference>
<protein>
    <recommendedName>
        <fullName evidence="6">PDEase domain-containing protein</fullName>
    </recommendedName>
</protein>
<comment type="caution">
    <text evidence="7">The sequence shown here is derived from an EMBL/GenBank/DDBJ whole genome shotgun (WGS) entry which is preliminary data.</text>
</comment>
<dbReference type="GO" id="GO:0004114">
    <property type="term" value="F:3',5'-cyclic-nucleotide phosphodiesterase activity"/>
    <property type="evidence" value="ECO:0007669"/>
    <property type="project" value="InterPro"/>
</dbReference>
<dbReference type="InterPro" id="IPR003607">
    <property type="entry name" value="HD/PDEase_dom"/>
</dbReference>
<sequence length="191" mass="21996">MGLPTFNNWLYTDAQLLGLLRFAFHDVIGLDQEPCFLSSGILNAWICVVYRRYNDVPFHNFKHAFTVAQMMYSIIKLADLAACFNQLDLFVMLFSAVCHDLDHPGFNNNYQVNILTFLACLLFQLVSFAFNQQMNARTTLGLRYNDISVLENHHCAVAFDLLHSPLTNLLARMPTESQRWVRQAAVRWVSK</sequence>
<dbReference type="PROSITE" id="PS00126">
    <property type="entry name" value="PDEASE_I_1"/>
    <property type="match status" value="1"/>
</dbReference>
<dbReference type="PANTHER" id="PTHR11347">
    <property type="entry name" value="CYCLIC NUCLEOTIDE PHOSPHODIESTERASE"/>
    <property type="match status" value="1"/>
</dbReference>
<evidence type="ECO:0000256" key="4">
    <source>
        <dbReference type="PIRSR" id="PIRSR623088-3"/>
    </source>
</evidence>
<organism evidence="7 8">
    <name type="scientific">Protopolystoma xenopodis</name>
    <dbReference type="NCBI Taxonomy" id="117903"/>
    <lineage>
        <taxon>Eukaryota</taxon>
        <taxon>Metazoa</taxon>
        <taxon>Spiralia</taxon>
        <taxon>Lophotrochozoa</taxon>
        <taxon>Platyhelminthes</taxon>
        <taxon>Monogenea</taxon>
        <taxon>Polyopisthocotylea</taxon>
        <taxon>Polystomatidea</taxon>
        <taxon>Polystomatidae</taxon>
        <taxon>Protopolystoma</taxon>
    </lineage>
</organism>
<dbReference type="Gene3D" id="1.10.1300.10">
    <property type="entry name" value="3'5'-cyclic nucleotide phosphodiesterase, catalytic domain"/>
    <property type="match status" value="1"/>
</dbReference>
<feature type="binding site" evidence="4">
    <location>
        <position position="63"/>
    </location>
    <ligand>
        <name>Zn(2+)</name>
        <dbReference type="ChEBI" id="CHEBI:29105"/>
        <label>1</label>
    </ligand>
</feature>
<dbReference type="GO" id="GO:0046872">
    <property type="term" value="F:metal ion binding"/>
    <property type="evidence" value="ECO:0007669"/>
    <property type="project" value="UniProtKB-KW"/>
</dbReference>
<feature type="binding site" evidence="4">
    <location>
        <position position="100"/>
    </location>
    <ligand>
        <name>Zn(2+)</name>
        <dbReference type="ChEBI" id="CHEBI:29105"/>
        <label>1</label>
    </ligand>
</feature>
<dbReference type="GO" id="GO:0007165">
    <property type="term" value="P:signal transduction"/>
    <property type="evidence" value="ECO:0007669"/>
    <property type="project" value="InterPro"/>
</dbReference>
<dbReference type="EMBL" id="CAAALY010252057">
    <property type="protein sequence ID" value="VEL36364.1"/>
    <property type="molecule type" value="Genomic_DNA"/>
</dbReference>
<keyword evidence="5" id="KW-1133">Transmembrane helix</keyword>
<dbReference type="OrthoDB" id="546632at2759"/>
<dbReference type="InterPro" id="IPR036971">
    <property type="entry name" value="PDEase_catalytic_dom_sf"/>
</dbReference>
<evidence type="ECO:0000313" key="8">
    <source>
        <dbReference type="Proteomes" id="UP000784294"/>
    </source>
</evidence>
<dbReference type="InterPro" id="IPR002073">
    <property type="entry name" value="PDEase_catalytic_dom"/>
</dbReference>
<dbReference type="SUPFAM" id="SSF109604">
    <property type="entry name" value="HD-domain/PDEase-like"/>
    <property type="match status" value="1"/>
</dbReference>
<keyword evidence="1 4" id="KW-0479">Metal-binding</keyword>
<accession>A0A3S5AZR5</accession>
<proteinExistence type="predicted"/>
<keyword evidence="5" id="KW-0472">Membrane</keyword>
<feature type="active site" description="Proton donor" evidence="3">
    <location>
        <position position="59"/>
    </location>
</feature>
<dbReference type="PRINTS" id="PR00387">
    <property type="entry name" value="PDIESTERASE1"/>
</dbReference>
<dbReference type="Pfam" id="PF00233">
    <property type="entry name" value="PDEase_I"/>
    <property type="match status" value="2"/>
</dbReference>
<feature type="binding site" evidence="4">
    <location>
        <position position="100"/>
    </location>
    <ligand>
        <name>Zn(2+)</name>
        <dbReference type="ChEBI" id="CHEBI:29105"/>
        <label>2</label>
    </ligand>
</feature>
<dbReference type="AlphaFoldDB" id="A0A3S5AZR5"/>
<keyword evidence="2" id="KW-0378">Hydrolase</keyword>
<keyword evidence="8" id="KW-1185">Reference proteome</keyword>
<dbReference type="PROSITE" id="PS51845">
    <property type="entry name" value="PDEASE_I_2"/>
    <property type="match status" value="1"/>
</dbReference>
<evidence type="ECO:0000256" key="2">
    <source>
        <dbReference type="ARBA" id="ARBA00022801"/>
    </source>
</evidence>
<dbReference type="CDD" id="cd00077">
    <property type="entry name" value="HDc"/>
    <property type="match status" value="1"/>
</dbReference>
<feature type="binding site" evidence="4">
    <location>
        <position position="99"/>
    </location>
    <ligand>
        <name>Zn(2+)</name>
        <dbReference type="ChEBI" id="CHEBI:29105"/>
        <label>1</label>
    </ligand>
</feature>
<dbReference type="Proteomes" id="UP000784294">
    <property type="component" value="Unassembled WGS sequence"/>
</dbReference>
<evidence type="ECO:0000256" key="3">
    <source>
        <dbReference type="PIRSR" id="PIRSR623088-1"/>
    </source>
</evidence>
<keyword evidence="5" id="KW-0812">Transmembrane</keyword>